<organism evidence="1 2">
    <name type="scientific">Beggiatoa alba B18LD</name>
    <dbReference type="NCBI Taxonomy" id="395493"/>
    <lineage>
        <taxon>Bacteria</taxon>
        <taxon>Pseudomonadati</taxon>
        <taxon>Pseudomonadota</taxon>
        <taxon>Gammaproteobacteria</taxon>
        <taxon>Thiotrichales</taxon>
        <taxon>Thiotrichaceae</taxon>
        <taxon>Beggiatoa</taxon>
    </lineage>
</organism>
<evidence type="ECO:0000313" key="1">
    <source>
        <dbReference type="EMBL" id="EIJ41241.1"/>
    </source>
</evidence>
<dbReference type="Pfam" id="PF22396">
    <property type="entry name" value="DUF6976"/>
    <property type="match status" value="1"/>
</dbReference>
<accession>I3CC98</accession>
<keyword evidence="2" id="KW-1185">Reference proteome</keyword>
<dbReference type="STRING" id="395493.BegalDRAFT_0321"/>
<dbReference type="AlphaFoldDB" id="I3CC98"/>
<dbReference type="InterPro" id="IPR054249">
    <property type="entry name" value="DUF6976"/>
</dbReference>
<name>I3CC98_9GAMM</name>
<sequence>MLITVEQAQEAIRAGKTLFLAGDENLLRQLPQGKWIGGSIPYFMSEAGGLCTQQLIFATEAPAEVSAIHICEYDKNSLAQIPQDAPNNGFTLLIIPAFSSAHITYAHNAPSYSNLFLKPIIGWIAGVHLDEFGERLPIIFNGETGNSSHQHAIAMHLTLPADIMALIHILNLFRPDETDAITFEHEGFMVKECIVNGQKWRFADYITHKKADIRYPLIADYCGALVNVSFQAIDQKTGVVHLYAPVFKQVKYRLAQPLTNYIQAFEQAFPKDAKPVFACNCILNYLFSELEGKKTLPITGPMTFGEIAYQLLNQTLVYLELKYV</sequence>
<dbReference type="EMBL" id="JH600070">
    <property type="protein sequence ID" value="EIJ41241.1"/>
    <property type="molecule type" value="Genomic_DNA"/>
</dbReference>
<proteinExistence type="predicted"/>
<evidence type="ECO:0000313" key="2">
    <source>
        <dbReference type="Proteomes" id="UP000005744"/>
    </source>
</evidence>
<dbReference type="OrthoDB" id="5622143at2"/>
<dbReference type="RefSeq" id="WP_002683017.1">
    <property type="nucleotide sequence ID" value="NZ_JH600070.1"/>
</dbReference>
<protein>
    <submittedName>
        <fullName evidence="1">Uncharacterized protein</fullName>
    </submittedName>
</protein>
<dbReference type="Proteomes" id="UP000005744">
    <property type="component" value="Unassembled WGS sequence"/>
</dbReference>
<dbReference type="eggNOG" id="ENOG502Z7SH">
    <property type="taxonomic scope" value="Bacteria"/>
</dbReference>
<dbReference type="HOGENOM" id="CLU_854985_0_0_6"/>
<reference evidence="1 2" key="1">
    <citation type="submission" date="2011-11" db="EMBL/GenBank/DDBJ databases">
        <title>Improved High-Quality Draft sequence of Beggiatoa alba B18lD.</title>
        <authorList>
            <consortium name="US DOE Joint Genome Institute"/>
            <person name="Lucas S."/>
            <person name="Han J."/>
            <person name="Lapidus A."/>
            <person name="Cheng J.-F."/>
            <person name="Goodwin L."/>
            <person name="Pitluck S."/>
            <person name="Peters L."/>
            <person name="Mikhailova N."/>
            <person name="Held B."/>
            <person name="Detter J.C."/>
            <person name="Han C."/>
            <person name="Tapia R."/>
            <person name="Land M."/>
            <person name="Hauser L."/>
            <person name="Kyrpides N."/>
            <person name="Ivanova N."/>
            <person name="Pagani I."/>
            <person name="Samuel K."/>
            <person name="Teske A."/>
            <person name="Mueller J."/>
            <person name="Woyke T."/>
        </authorList>
    </citation>
    <scope>NUCLEOTIDE SEQUENCE [LARGE SCALE GENOMIC DNA]</scope>
    <source>
        <strain evidence="1 2">B18LD</strain>
    </source>
</reference>
<gene>
    <name evidence="1" type="ORF">BegalDRAFT_0321</name>
</gene>